<feature type="compositionally biased region" description="Low complexity" evidence="10">
    <location>
        <begin position="158"/>
        <end position="178"/>
    </location>
</feature>
<evidence type="ECO:0000313" key="12">
    <source>
        <dbReference type="Proteomes" id="UP000515158"/>
    </source>
</evidence>
<comment type="subcellular location">
    <subcellularLocation>
        <location evidence="1 9">Nucleus</location>
    </subcellularLocation>
</comment>
<keyword evidence="4" id="KW-0805">Transcription regulation</keyword>
<proteinExistence type="inferred from homology"/>
<dbReference type="RefSeq" id="XP_034233222.1">
    <property type="nucleotide sequence ID" value="XM_034377331.1"/>
</dbReference>
<dbReference type="KEGG" id="tpal:117640633"/>
<feature type="compositionally biased region" description="Polar residues" evidence="10">
    <location>
        <begin position="462"/>
        <end position="472"/>
    </location>
</feature>
<evidence type="ECO:0000256" key="3">
    <source>
        <dbReference type="ARBA" id="ARBA00019686"/>
    </source>
</evidence>
<dbReference type="InterPro" id="IPR035441">
    <property type="entry name" value="TFIIS/LEDGF_dom_sf"/>
</dbReference>
<dbReference type="Gene3D" id="1.20.930.10">
    <property type="entry name" value="Conserved domain common to transcription factors TFIIS, elongin A, CRSP70"/>
    <property type="match status" value="1"/>
</dbReference>
<accession>A0A6P8YGX1</accession>
<keyword evidence="7 9" id="KW-0539">Nucleus</keyword>
<comment type="similarity">
    <text evidence="2">Belongs to the Mediator complex subunit 26 family.</text>
</comment>
<dbReference type="GO" id="GO:0016592">
    <property type="term" value="C:mediator complex"/>
    <property type="evidence" value="ECO:0007669"/>
    <property type="project" value="InterPro"/>
</dbReference>
<dbReference type="CDD" id="cd00183">
    <property type="entry name" value="TFIIS_I"/>
    <property type="match status" value="1"/>
</dbReference>
<name>A0A6P8YGX1_THRPL</name>
<evidence type="ECO:0000256" key="9">
    <source>
        <dbReference type="PROSITE-ProRule" id="PRU00649"/>
    </source>
</evidence>
<dbReference type="InParanoid" id="A0A6P8YGX1"/>
<evidence type="ECO:0000256" key="2">
    <source>
        <dbReference type="ARBA" id="ARBA00009681"/>
    </source>
</evidence>
<dbReference type="InterPro" id="IPR003617">
    <property type="entry name" value="TFIIS/CRSP70_N_sub"/>
</dbReference>
<evidence type="ECO:0000256" key="4">
    <source>
        <dbReference type="ARBA" id="ARBA00023015"/>
    </source>
</evidence>
<organism evidence="13">
    <name type="scientific">Thrips palmi</name>
    <name type="common">Melon thrips</name>
    <dbReference type="NCBI Taxonomy" id="161013"/>
    <lineage>
        <taxon>Eukaryota</taxon>
        <taxon>Metazoa</taxon>
        <taxon>Ecdysozoa</taxon>
        <taxon>Arthropoda</taxon>
        <taxon>Hexapoda</taxon>
        <taxon>Insecta</taxon>
        <taxon>Pterygota</taxon>
        <taxon>Neoptera</taxon>
        <taxon>Paraneoptera</taxon>
        <taxon>Thysanoptera</taxon>
        <taxon>Terebrantia</taxon>
        <taxon>Thripoidea</taxon>
        <taxon>Thripidae</taxon>
        <taxon>Thrips</taxon>
    </lineage>
</organism>
<dbReference type="SUPFAM" id="SSF47676">
    <property type="entry name" value="Conserved domain common to transcription factors TFIIS, elongin A, CRSP70"/>
    <property type="match status" value="1"/>
</dbReference>
<reference evidence="13" key="1">
    <citation type="submission" date="2025-08" db="UniProtKB">
        <authorList>
            <consortium name="RefSeq"/>
        </authorList>
    </citation>
    <scope>IDENTIFICATION</scope>
    <source>
        <tissue evidence="13">Total insect</tissue>
    </source>
</reference>
<keyword evidence="12" id="KW-1185">Reference proteome</keyword>
<feature type="region of interest" description="Disordered" evidence="10">
    <location>
        <begin position="420"/>
        <end position="483"/>
    </location>
</feature>
<dbReference type="PANTHER" id="PTHR15201">
    <property type="entry name" value="CRSP70"/>
    <property type="match status" value="1"/>
</dbReference>
<keyword evidence="5" id="KW-0010">Activator</keyword>
<dbReference type="GO" id="GO:0006357">
    <property type="term" value="P:regulation of transcription by RNA polymerase II"/>
    <property type="evidence" value="ECO:0007669"/>
    <property type="project" value="InterPro"/>
</dbReference>
<dbReference type="InterPro" id="IPR017923">
    <property type="entry name" value="TFIIS_N"/>
</dbReference>
<evidence type="ECO:0000256" key="6">
    <source>
        <dbReference type="ARBA" id="ARBA00023163"/>
    </source>
</evidence>
<gene>
    <name evidence="13" type="primary">LOC117640633</name>
</gene>
<protein>
    <recommendedName>
        <fullName evidence="3">Mediator of RNA polymerase II transcription subunit 26</fullName>
    </recommendedName>
    <alternativeName>
        <fullName evidence="8">Mediator complex subunit 26</fullName>
    </alternativeName>
</protein>
<evidence type="ECO:0000256" key="7">
    <source>
        <dbReference type="ARBA" id="ARBA00023242"/>
    </source>
</evidence>
<evidence type="ECO:0000256" key="10">
    <source>
        <dbReference type="SAM" id="MobiDB-lite"/>
    </source>
</evidence>
<feature type="compositionally biased region" description="Basic residues" evidence="10">
    <location>
        <begin position="288"/>
        <end position="299"/>
    </location>
</feature>
<feature type="region of interest" description="Disordered" evidence="10">
    <location>
        <begin position="88"/>
        <end position="304"/>
    </location>
</feature>
<dbReference type="SMART" id="SM00509">
    <property type="entry name" value="TFS2N"/>
    <property type="match status" value="1"/>
</dbReference>
<feature type="compositionally biased region" description="Polar residues" evidence="10">
    <location>
        <begin position="226"/>
        <end position="236"/>
    </location>
</feature>
<dbReference type="GO" id="GO:0070847">
    <property type="term" value="C:core mediator complex"/>
    <property type="evidence" value="ECO:0007669"/>
    <property type="project" value="TreeGrafter"/>
</dbReference>
<sequence>MQHSPTEIKEKLLKALDSNYNVVDMAAVVEVISILERTPITKDALESTRLGKFINELRRKTKNENLAKRAKDLVRRWRDMIVPKSETVPQAAAPAGQQFNGASVHSTGPASTVANRVMSSSGHLSPGLPLRGNISPGLPAHGRHLIRSATVSPAMSLPSSDRSNTSPRPTSRSSTPRPFDQISTKPSVSASVVDPVPKTHASNKRLRKDNSPVDDKPSKKVKRPNGLSTEPSSHGIANSLGRTDILSSRDGSRDSFSPHSDHGSNSCEVIKTVVPSEPIVQDSSEPKKRGRKKGSKNKSKGLDSVSEIGREDIVKSKMSSIGRTHRVKTTQELLADLQARNTGVPTDNVIPPVADNKASLTNCLLPGVRGGDRERDLEMSRNKTEHIAKFLRSQSDLELSNQEFPINREIQEDIKDTQVLCHDEPDPSDDVSIPSRLSKDVKSPAGSNSREAPSAERPISVQELQTDSRQSPAPQPVGGDRTVEEILLRLPPIDAESIEWEGSESPPNSPPIKTVTEDDVCRLHSEHINGVNGIVNHSSQEIKNGDIDFREWHETVSRTSYQGEMLHILPYVVID</sequence>
<feature type="compositionally biased region" description="Basic and acidic residues" evidence="10">
    <location>
        <begin position="208"/>
        <end position="218"/>
    </location>
</feature>
<dbReference type="OrthoDB" id="550309at2759"/>
<feature type="compositionally biased region" description="Low complexity" evidence="10">
    <location>
        <begin position="186"/>
        <end position="196"/>
    </location>
</feature>
<dbReference type="GO" id="GO:0003712">
    <property type="term" value="F:transcription coregulator activity"/>
    <property type="evidence" value="ECO:0007669"/>
    <property type="project" value="TreeGrafter"/>
</dbReference>
<dbReference type="Pfam" id="PF08711">
    <property type="entry name" value="Med26"/>
    <property type="match status" value="1"/>
</dbReference>
<feature type="compositionally biased region" description="Polar residues" evidence="10">
    <location>
        <begin position="97"/>
        <end position="118"/>
    </location>
</feature>
<feature type="compositionally biased region" description="Low complexity" evidence="10">
    <location>
        <begin position="119"/>
        <end position="130"/>
    </location>
</feature>
<feature type="compositionally biased region" description="Polar residues" evidence="10">
    <location>
        <begin position="254"/>
        <end position="267"/>
    </location>
</feature>
<keyword evidence="6" id="KW-0804">Transcription</keyword>
<feature type="domain" description="TFIIS N-terminal" evidence="11">
    <location>
        <begin position="7"/>
        <end position="84"/>
    </location>
</feature>
<dbReference type="PROSITE" id="PS51319">
    <property type="entry name" value="TFIIS_N"/>
    <property type="match status" value="1"/>
</dbReference>
<evidence type="ECO:0000256" key="8">
    <source>
        <dbReference type="ARBA" id="ARBA00031968"/>
    </source>
</evidence>
<evidence type="ECO:0000256" key="5">
    <source>
        <dbReference type="ARBA" id="ARBA00023159"/>
    </source>
</evidence>
<evidence type="ECO:0000313" key="13">
    <source>
        <dbReference type="RefSeq" id="XP_034233222.1"/>
    </source>
</evidence>
<evidence type="ECO:0000259" key="11">
    <source>
        <dbReference type="PROSITE" id="PS51319"/>
    </source>
</evidence>
<evidence type="ECO:0000256" key="1">
    <source>
        <dbReference type="ARBA" id="ARBA00004123"/>
    </source>
</evidence>
<dbReference type="GeneID" id="117640633"/>
<dbReference type="PANTHER" id="PTHR15201:SF1">
    <property type="entry name" value="MEDIATOR OF RNA POLYMERASE II TRANSCRIPTION SUBUNIT 26"/>
    <property type="match status" value="1"/>
</dbReference>
<dbReference type="InterPro" id="IPR042376">
    <property type="entry name" value="MED26"/>
</dbReference>
<dbReference type="AlphaFoldDB" id="A0A6P8YGX1"/>
<dbReference type="GO" id="GO:0010628">
    <property type="term" value="P:positive regulation of gene expression"/>
    <property type="evidence" value="ECO:0007669"/>
    <property type="project" value="TreeGrafter"/>
</dbReference>
<dbReference type="Proteomes" id="UP000515158">
    <property type="component" value="Unplaced"/>
</dbReference>